<proteinExistence type="predicted"/>
<reference evidence="2 3" key="1">
    <citation type="journal article" date="2020" name="ISME J.">
        <title>Uncovering the hidden diversity of litter-decomposition mechanisms in mushroom-forming fungi.</title>
        <authorList>
            <person name="Floudas D."/>
            <person name="Bentzer J."/>
            <person name="Ahren D."/>
            <person name="Johansson T."/>
            <person name="Persson P."/>
            <person name="Tunlid A."/>
        </authorList>
    </citation>
    <scope>NUCLEOTIDE SEQUENCE [LARGE SCALE GENOMIC DNA]</scope>
    <source>
        <strain evidence="2 3">CBS 291.85</strain>
    </source>
</reference>
<organism evidence="2 3">
    <name type="scientific">Tetrapyrgos nigripes</name>
    <dbReference type="NCBI Taxonomy" id="182062"/>
    <lineage>
        <taxon>Eukaryota</taxon>
        <taxon>Fungi</taxon>
        <taxon>Dikarya</taxon>
        <taxon>Basidiomycota</taxon>
        <taxon>Agaricomycotina</taxon>
        <taxon>Agaricomycetes</taxon>
        <taxon>Agaricomycetidae</taxon>
        <taxon>Agaricales</taxon>
        <taxon>Marasmiineae</taxon>
        <taxon>Marasmiaceae</taxon>
        <taxon>Tetrapyrgos</taxon>
    </lineage>
</organism>
<comment type="caution">
    <text evidence="2">The sequence shown here is derived from an EMBL/GenBank/DDBJ whole genome shotgun (WGS) entry which is preliminary data.</text>
</comment>
<evidence type="ECO:0000256" key="1">
    <source>
        <dbReference type="SAM" id="MobiDB-lite"/>
    </source>
</evidence>
<dbReference type="EMBL" id="JAACJM010000007">
    <property type="protein sequence ID" value="KAF5371753.1"/>
    <property type="molecule type" value="Genomic_DNA"/>
</dbReference>
<protein>
    <submittedName>
        <fullName evidence="2">Uncharacterized protein</fullName>
    </submittedName>
</protein>
<sequence length="131" mass="15039">MRFTKFFSFSRRADSKTLRERRASSDDVDECVSISEPPVPIPESEPDLSISNDEKRRERRVSFNDEVAERIFFSFAPTMLLHVQTPEDFKTSLKVCTDVDHSPSDTEVDPDSLSPTSRHAYWRDQLLLGGV</sequence>
<dbReference type="AlphaFoldDB" id="A0A8H5LW50"/>
<keyword evidence="3" id="KW-1185">Reference proteome</keyword>
<accession>A0A8H5LW50</accession>
<name>A0A8H5LW50_9AGAR</name>
<evidence type="ECO:0000313" key="2">
    <source>
        <dbReference type="EMBL" id="KAF5371753.1"/>
    </source>
</evidence>
<feature type="region of interest" description="Disordered" evidence="1">
    <location>
        <begin position="18"/>
        <end position="56"/>
    </location>
</feature>
<gene>
    <name evidence="2" type="ORF">D9758_003545</name>
</gene>
<dbReference type="Proteomes" id="UP000559256">
    <property type="component" value="Unassembled WGS sequence"/>
</dbReference>
<evidence type="ECO:0000313" key="3">
    <source>
        <dbReference type="Proteomes" id="UP000559256"/>
    </source>
</evidence>